<dbReference type="Pfam" id="PF00933">
    <property type="entry name" value="Glyco_hydro_3"/>
    <property type="match status" value="1"/>
</dbReference>
<dbReference type="GO" id="GO:0009254">
    <property type="term" value="P:peptidoglycan turnover"/>
    <property type="evidence" value="ECO:0007669"/>
    <property type="project" value="TreeGrafter"/>
</dbReference>
<gene>
    <name evidence="5" type="ORF">H0H81_012738</name>
</gene>
<evidence type="ECO:0000259" key="4">
    <source>
        <dbReference type="Pfam" id="PF00933"/>
    </source>
</evidence>
<keyword evidence="6" id="KW-1185">Reference proteome</keyword>
<dbReference type="Gene3D" id="3.20.20.300">
    <property type="entry name" value="Glycoside hydrolase, family 3, N-terminal domain"/>
    <property type="match status" value="1"/>
</dbReference>
<dbReference type="InterPro" id="IPR036962">
    <property type="entry name" value="Glyco_hydro_3_N_sf"/>
</dbReference>
<dbReference type="InterPro" id="IPR017853">
    <property type="entry name" value="GH"/>
</dbReference>
<reference evidence="5" key="2">
    <citation type="submission" date="2021-10" db="EMBL/GenBank/DDBJ databases">
        <title>Phylogenomics reveals ancestral predisposition of the termite-cultivated fungus Termitomyces towards a domesticated lifestyle.</title>
        <authorList>
            <person name="Auxier B."/>
            <person name="Grum-Grzhimaylo A."/>
            <person name="Cardenas M.E."/>
            <person name="Lodge J.D."/>
            <person name="Laessoe T."/>
            <person name="Pedersen O."/>
            <person name="Smith M.E."/>
            <person name="Kuyper T.W."/>
            <person name="Franco-Molano E.A."/>
            <person name="Baroni T.J."/>
            <person name="Aanen D.K."/>
        </authorList>
    </citation>
    <scope>NUCLEOTIDE SEQUENCE</scope>
    <source>
        <strain evidence="5">D49</strain>
    </source>
</reference>
<keyword evidence="3" id="KW-0326">Glycosidase</keyword>
<dbReference type="PANTHER" id="PTHR30480:SF14">
    <property type="entry name" value="HYDROLASE, PUTATIVE (AFU_ORTHOLOGUE AFUA_4G13770)-RELATED"/>
    <property type="match status" value="1"/>
</dbReference>
<evidence type="ECO:0000256" key="3">
    <source>
        <dbReference type="ARBA" id="ARBA00023295"/>
    </source>
</evidence>
<evidence type="ECO:0000256" key="1">
    <source>
        <dbReference type="ARBA" id="ARBA00005336"/>
    </source>
</evidence>
<dbReference type="InterPro" id="IPR001764">
    <property type="entry name" value="Glyco_hydro_3_N"/>
</dbReference>
<feature type="domain" description="Glycoside hydrolase family 3 N-terminal" evidence="4">
    <location>
        <begin position="26"/>
        <end position="324"/>
    </location>
</feature>
<dbReference type="Proteomes" id="UP000717328">
    <property type="component" value="Unassembled WGS sequence"/>
</dbReference>
<proteinExistence type="inferred from homology"/>
<dbReference type="OrthoDB" id="4215304at2759"/>
<dbReference type="GO" id="GO:0005975">
    <property type="term" value="P:carbohydrate metabolic process"/>
    <property type="evidence" value="ECO:0007669"/>
    <property type="project" value="InterPro"/>
</dbReference>
<dbReference type="InterPro" id="IPR050226">
    <property type="entry name" value="NagZ_Beta-hexosaminidase"/>
</dbReference>
<dbReference type="EMBL" id="JABCKI010006206">
    <property type="protein sequence ID" value="KAG5635008.1"/>
    <property type="molecule type" value="Genomic_DNA"/>
</dbReference>
<sequence length="330" mass="33936">MFSASLVSAGQHVIWSYAGITPPQSLYTAISAGQVAGIIFFKENIGSNISSVITSLKDANAKSPTKLPLLLMTDQEGGQVRRLSGAPTQSAKQMCAAGTAGSGGTGAGENLKSVGMNVNLAPVLDVFRTPGDFEDQYERSFSNDPVKVSSCGAAFIAAQQATGVAASAKHFPGLGAAAAAQNTDLKPVTLSLSLSEIRAVDVLPYVASIAAGVKLVMPSWAIYPAIDASRPSGMSPDVIYTELRGRLGFEGVTISDAIEAGGLSAYGSHANRAILATEAGMDLILASARDVNQGASIVAALADALDKRTVDSKSFDRATARIADLRKSLA</sequence>
<dbReference type="PANTHER" id="PTHR30480">
    <property type="entry name" value="BETA-HEXOSAMINIDASE-RELATED"/>
    <property type="match status" value="1"/>
</dbReference>
<reference evidence="5" key="1">
    <citation type="submission" date="2021-02" db="EMBL/GenBank/DDBJ databases">
        <authorList>
            <person name="Nieuwenhuis M."/>
            <person name="Van De Peppel L.J.J."/>
        </authorList>
    </citation>
    <scope>NUCLEOTIDE SEQUENCE</scope>
    <source>
        <strain evidence="5">D49</strain>
    </source>
</reference>
<dbReference type="GO" id="GO:0004553">
    <property type="term" value="F:hydrolase activity, hydrolyzing O-glycosyl compounds"/>
    <property type="evidence" value="ECO:0007669"/>
    <property type="project" value="InterPro"/>
</dbReference>
<keyword evidence="2" id="KW-0378">Hydrolase</keyword>
<dbReference type="SUPFAM" id="SSF51445">
    <property type="entry name" value="(Trans)glycosidases"/>
    <property type="match status" value="1"/>
</dbReference>
<evidence type="ECO:0000256" key="2">
    <source>
        <dbReference type="ARBA" id="ARBA00022801"/>
    </source>
</evidence>
<evidence type="ECO:0000313" key="5">
    <source>
        <dbReference type="EMBL" id="KAG5635008.1"/>
    </source>
</evidence>
<dbReference type="AlphaFoldDB" id="A0A9P7K357"/>
<protein>
    <recommendedName>
        <fullName evidence="4">Glycoside hydrolase family 3 N-terminal domain-containing protein</fullName>
    </recommendedName>
</protein>
<comment type="similarity">
    <text evidence="1">Belongs to the glycosyl hydrolase 3 family.</text>
</comment>
<comment type="caution">
    <text evidence="5">The sequence shown here is derived from an EMBL/GenBank/DDBJ whole genome shotgun (WGS) entry which is preliminary data.</text>
</comment>
<organism evidence="5 6">
    <name type="scientific">Sphagnurus paluster</name>
    <dbReference type="NCBI Taxonomy" id="117069"/>
    <lineage>
        <taxon>Eukaryota</taxon>
        <taxon>Fungi</taxon>
        <taxon>Dikarya</taxon>
        <taxon>Basidiomycota</taxon>
        <taxon>Agaricomycotina</taxon>
        <taxon>Agaricomycetes</taxon>
        <taxon>Agaricomycetidae</taxon>
        <taxon>Agaricales</taxon>
        <taxon>Tricholomatineae</taxon>
        <taxon>Lyophyllaceae</taxon>
        <taxon>Sphagnurus</taxon>
    </lineage>
</organism>
<name>A0A9P7K357_9AGAR</name>
<accession>A0A9P7K357</accession>
<evidence type="ECO:0000313" key="6">
    <source>
        <dbReference type="Proteomes" id="UP000717328"/>
    </source>
</evidence>